<keyword evidence="6 8" id="KW-0408">Iron</keyword>
<dbReference type="PROSITE" id="PS50926">
    <property type="entry name" value="TRAM"/>
    <property type="match status" value="1"/>
</dbReference>
<dbReference type="Gene3D" id="3.40.50.12160">
    <property type="entry name" value="Methylthiotransferase, N-terminal domain"/>
    <property type="match status" value="1"/>
</dbReference>
<dbReference type="EMBL" id="KT944278">
    <property type="protein sequence ID" value="ALV86813.1"/>
    <property type="molecule type" value="Genomic_DNA"/>
</dbReference>
<evidence type="ECO:0000256" key="1">
    <source>
        <dbReference type="ARBA" id="ARBA00022485"/>
    </source>
</evidence>
<evidence type="ECO:0000259" key="10">
    <source>
        <dbReference type="PROSITE" id="PS51449"/>
    </source>
</evidence>
<evidence type="ECO:0000259" key="9">
    <source>
        <dbReference type="PROSITE" id="PS50926"/>
    </source>
</evidence>
<dbReference type="GO" id="GO:0035599">
    <property type="term" value="F:aspartic acid methylthiotransferase activity"/>
    <property type="evidence" value="ECO:0007669"/>
    <property type="project" value="TreeGrafter"/>
</dbReference>
<dbReference type="InterPro" id="IPR038135">
    <property type="entry name" value="Methylthiotransferase_N_sf"/>
</dbReference>
<dbReference type="FunFam" id="3.80.30.20:FF:000001">
    <property type="entry name" value="tRNA-2-methylthio-N(6)-dimethylallyladenosine synthase 2"/>
    <property type="match status" value="1"/>
</dbReference>
<feature type="binding site" evidence="8">
    <location>
        <position position="54"/>
    </location>
    <ligand>
        <name>[4Fe-4S] cluster</name>
        <dbReference type="ChEBI" id="CHEBI:49883"/>
        <label>1</label>
    </ligand>
</feature>
<dbReference type="PROSITE" id="PS51257">
    <property type="entry name" value="PROKAR_LIPOPROTEIN"/>
    <property type="match status" value="1"/>
</dbReference>
<feature type="domain" description="TRAM" evidence="9">
    <location>
        <begin position="381"/>
        <end position="446"/>
    </location>
</feature>
<feature type="domain" description="MTTase N-terminal" evidence="10">
    <location>
        <begin position="9"/>
        <end position="124"/>
    </location>
</feature>
<dbReference type="Pfam" id="PF00919">
    <property type="entry name" value="UPF0004"/>
    <property type="match status" value="1"/>
</dbReference>
<dbReference type="CDD" id="cd01335">
    <property type="entry name" value="Radical_SAM"/>
    <property type="match status" value="1"/>
</dbReference>
<evidence type="ECO:0000313" key="12">
    <source>
        <dbReference type="EMBL" id="ALV86813.1"/>
    </source>
</evidence>
<dbReference type="GO" id="GO:0046872">
    <property type="term" value="F:metal ion binding"/>
    <property type="evidence" value="ECO:0007669"/>
    <property type="project" value="UniProtKB-KW"/>
</dbReference>
<dbReference type="SFLD" id="SFLDF00274">
    <property type="entry name" value="ribosomal_protein_S12_methylth"/>
    <property type="match status" value="1"/>
</dbReference>
<dbReference type="GO" id="GO:0103039">
    <property type="term" value="F:protein methylthiotransferase activity"/>
    <property type="evidence" value="ECO:0007669"/>
    <property type="project" value="UniProtKB-EC"/>
</dbReference>
<keyword evidence="12" id="KW-0689">Ribosomal protein</keyword>
<dbReference type="InterPro" id="IPR002792">
    <property type="entry name" value="TRAM_dom"/>
</dbReference>
<name>A0A0U3TUC1_9BACT</name>
<feature type="binding site" evidence="8">
    <location>
        <position position="159"/>
    </location>
    <ligand>
        <name>[4Fe-4S] cluster</name>
        <dbReference type="ChEBI" id="CHEBI:49883"/>
        <label>2</label>
        <note>4Fe-4S-S-AdoMet</note>
    </ligand>
</feature>
<dbReference type="SFLD" id="SFLDG01061">
    <property type="entry name" value="methylthiotransferase"/>
    <property type="match status" value="1"/>
</dbReference>
<feature type="binding site" evidence="8">
    <location>
        <position position="83"/>
    </location>
    <ligand>
        <name>[4Fe-4S] cluster</name>
        <dbReference type="ChEBI" id="CHEBI:49883"/>
        <label>1</label>
    </ligand>
</feature>
<dbReference type="InterPro" id="IPR005840">
    <property type="entry name" value="Ribosomal_uS12_MeSTrfase_RimO"/>
</dbReference>
<feature type="domain" description="Radical SAM core" evidence="11">
    <location>
        <begin position="141"/>
        <end position="379"/>
    </location>
</feature>
<comment type="cofactor">
    <cofactor evidence="8">
        <name>[4Fe-4S] cluster</name>
        <dbReference type="ChEBI" id="CHEBI:49883"/>
    </cofactor>
    <text evidence="8">Binds 2 [4Fe-4S] clusters. One cluster is coordinated with 3 cysteines and an exchangeable S-adenosyl-L-methionine.</text>
</comment>
<dbReference type="FunFam" id="3.40.50.12160:FF:000002">
    <property type="entry name" value="Ribosomal protein S12 methylthiotransferase RimO"/>
    <property type="match status" value="1"/>
</dbReference>
<dbReference type="PROSITE" id="PS51918">
    <property type="entry name" value="RADICAL_SAM"/>
    <property type="match status" value="1"/>
</dbReference>
<comment type="similarity">
    <text evidence="8">Belongs to the methylthiotransferase family. RimO subfamily.</text>
</comment>
<comment type="catalytic activity">
    <reaction evidence="8">
        <text>L-aspartate(89)-[ribosomal protein uS12]-hydrogen + (sulfur carrier)-SH + AH2 + 2 S-adenosyl-L-methionine = 3-methylsulfanyl-L-aspartate(89)-[ribosomal protein uS12]-hydrogen + (sulfur carrier)-H + 5'-deoxyadenosine + L-methionine + A + S-adenosyl-L-homocysteine + 2 H(+)</text>
        <dbReference type="Rhea" id="RHEA:37087"/>
        <dbReference type="Rhea" id="RHEA-COMP:10460"/>
        <dbReference type="Rhea" id="RHEA-COMP:10461"/>
        <dbReference type="Rhea" id="RHEA-COMP:14737"/>
        <dbReference type="Rhea" id="RHEA-COMP:14739"/>
        <dbReference type="ChEBI" id="CHEBI:13193"/>
        <dbReference type="ChEBI" id="CHEBI:15378"/>
        <dbReference type="ChEBI" id="CHEBI:17319"/>
        <dbReference type="ChEBI" id="CHEBI:17499"/>
        <dbReference type="ChEBI" id="CHEBI:29917"/>
        <dbReference type="ChEBI" id="CHEBI:29961"/>
        <dbReference type="ChEBI" id="CHEBI:57844"/>
        <dbReference type="ChEBI" id="CHEBI:57856"/>
        <dbReference type="ChEBI" id="CHEBI:59789"/>
        <dbReference type="ChEBI" id="CHEBI:64428"/>
        <dbReference type="ChEBI" id="CHEBI:73599"/>
        <dbReference type="EC" id="2.8.4.4"/>
    </reaction>
</comment>
<gene>
    <name evidence="8" type="primary">rimO</name>
</gene>
<dbReference type="InterPro" id="IPR058240">
    <property type="entry name" value="rSAM_sf"/>
</dbReference>
<keyword evidence="7 8" id="KW-0411">Iron-sulfur</keyword>
<dbReference type="GO" id="GO:0005829">
    <property type="term" value="C:cytosol"/>
    <property type="evidence" value="ECO:0007669"/>
    <property type="project" value="TreeGrafter"/>
</dbReference>
<dbReference type="SFLD" id="SFLDG01082">
    <property type="entry name" value="B12-binding_domain_containing"/>
    <property type="match status" value="1"/>
</dbReference>
<dbReference type="PANTHER" id="PTHR43837:SF1">
    <property type="entry name" value="RIBOSOMAL PROTEIN US12 METHYLTHIOTRANSFERASE RIMO"/>
    <property type="match status" value="1"/>
</dbReference>
<dbReference type="Pfam" id="PF04055">
    <property type="entry name" value="Radical_SAM"/>
    <property type="match status" value="1"/>
</dbReference>
<evidence type="ECO:0000256" key="2">
    <source>
        <dbReference type="ARBA" id="ARBA00022490"/>
    </source>
</evidence>
<dbReference type="AlphaFoldDB" id="A0A0U3TUC1"/>
<dbReference type="NCBIfam" id="TIGR00089">
    <property type="entry name" value="MiaB/RimO family radical SAM methylthiotransferase"/>
    <property type="match status" value="1"/>
</dbReference>
<dbReference type="PROSITE" id="PS01278">
    <property type="entry name" value="MTTASE_RADICAL"/>
    <property type="match status" value="1"/>
</dbReference>
<keyword evidence="12" id="KW-0687">Ribonucleoprotein</keyword>
<dbReference type="Gene3D" id="2.40.50.140">
    <property type="entry name" value="Nucleic acid-binding proteins"/>
    <property type="match status" value="1"/>
</dbReference>
<dbReference type="GO" id="GO:0005840">
    <property type="term" value="C:ribosome"/>
    <property type="evidence" value="ECO:0007669"/>
    <property type="project" value="UniProtKB-KW"/>
</dbReference>
<keyword evidence="5 8" id="KW-0479">Metal-binding</keyword>
<dbReference type="GO" id="GO:0006400">
    <property type="term" value="P:tRNA modification"/>
    <property type="evidence" value="ECO:0007669"/>
    <property type="project" value="InterPro"/>
</dbReference>
<feature type="binding site" evidence="8">
    <location>
        <position position="155"/>
    </location>
    <ligand>
        <name>[4Fe-4S] cluster</name>
        <dbReference type="ChEBI" id="CHEBI:49883"/>
        <label>2</label>
        <note>4Fe-4S-S-AdoMet</note>
    </ligand>
</feature>
<accession>A0A0U3TUC1</accession>
<evidence type="ECO:0000256" key="3">
    <source>
        <dbReference type="ARBA" id="ARBA00022679"/>
    </source>
</evidence>
<comment type="subcellular location">
    <subcellularLocation>
        <location evidence="8">Cytoplasm</location>
    </subcellularLocation>
</comment>
<dbReference type="InterPro" id="IPR020612">
    <property type="entry name" value="Methylthiotransferase_CS"/>
</dbReference>
<reference evidence="12" key="1">
    <citation type="submission" date="2015-10" db="EMBL/GenBank/DDBJ databases">
        <title>Biosynthesis of SCL-MCL polyhydroxyalkanoates by metagenomic clones in Pseudomonas putida.</title>
        <authorList>
            <person name="Cheng J."/>
            <person name="Charles T.C."/>
        </authorList>
    </citation>
    <scope>NUCLEOTIDE SEQUENCE</scope>
</reference>
<dbReference type="InterPro" id="IPR006638">
    <property type="entry name" value="Elp3/MiaA/NifB-like_rSAM"/>
</dbReference>
<dbReference type="PROSITE" id="PS51449">
    <property type="entry name" value="MTTASE_N"/>
    <property type="match status" value="1"/>
</dbReference>
<sequence length="446" mass="48919">MAQKKTAIPTVGFVSLGCPKASADAEQILTRLRAEGYAISPNYQGADLVVVNTCGFIDAAVEESLDTIGEVLAENGKVIVTGCLGAKKDAAGHDVVRTAHPRVLAVTGPHATQEVMEAVHQHLPPLHDPFVDLVPPQGIRLTPDHYAYLKISEGCNHRCSFCIIPSMRGDLVSRPIGDVLREAEVLANAGVRELLVISQDTSAYGVDVKYRTGFWGGKPVKTKLYDLCEQLGELGMWIRLHYVYPYPHVDDLLPLMAEGKILPYLDIPFQHASPRILKLMKRPASAEKVLERIAAWRKMVPDLAIRSTFITGFPGETEAEFNVLLDFLDEAQLDRVGAFAYSPVEGASANALPGALPEEIREQRKAILMQHQEDISTQRLERKIGRRITVLVDEIDEEGAIARSAGDAPDIDGLVYVTDGHDLTVGEFAEVMVNDCDVHDLYATLR</sequence>
<dbReference type="NCBIfam" id="TIGR01125">
    <property type="entry name" value="30S ribosomal protein S12 methylthiotransferase RimO"/>
    <property type="match status" value="1"/>
</dbReference>
<evidence type="ECO:0000256" key="5">
    <source>
        <dbReference type="ARBA" id="ARBA00022723"/>
    </source>
</evidence>
<organism evidence="12">
    <name type="scientific">uncultured bacterium P11N2</name>
    <dbReference type="NCBI Taxonomy" id="1748282"/>
    <lineage>
        <taxon>Bacteria</taxon>
        <taxon>environmental samples</taxon>
    </lineage>
</organism>
<dbReference type="InterPro" id="IPR005839">
    <property type="entry name" value="Methylthiotransferase"/>
</dbReference>
<dbReference type="SUPFAM" id="SSF102114">
    <property type="entry name" value="Radical SAM enzymes"/>
    <property type="match status" value="1"/>
</dbReference>
<evidence type="ECO:0000256" key="6">
    <source>
        <dbReference type="ARBA" id="ARBA00023004"/>
    </source>
</evidence>
<keyword evidence="2 8" id="KW-0963">Cytoplasm</keyword>
<dbReference type="EC" id="2.8.4.4" evidence="8"/>
<evidence type="ECO:0000256" key="8">
    <source>
        <dbReference type="HAMAP-Rule" id="MF_01865"/>
    </source>
</evidence>
<feature type="binding site" evidence="8">
    <location>
        <position position="18"/>
    </location>
    <ligand>
        <name>[4Fe-4S] cluster</name>
        <dbReference type="ChEBI" id="CHEBI:49883"/>
        <label>1</label>
    </ligand>
</feature>
<dbReference type="InterPro" id="IPR007197">
    <property type="entry name" value="rSAM"/>
</dbReference>
<dbReference type="InterPro" id="IPR012340">
    <property type="entry name" value="NA-bd_OB-fold"/>
</dbReference>
<feature type="binding site" evidence="8">
    <location>
        <position position="162"/>
    </location>
    <ligand>
        <name>[4Fe-4S] cluster</name>
        <dbReference type="ChEBI" id="CHEBI:49883"/>
        <label>2</label>
        <note>4Fe-4S-S-AdoMet</note>
    </ligand>
</feature>
<evidence type="ECO:0000259" key="11">
    <source>
        <dbReference type="PROSITE" id="PS51918"/>
    </source>
</evidence>
<evidence type="ECO:0000256" key="4">
    <source>
        <dbReference type="ARBA" id="ARBA00022691"/>
    </source>
</evidence>
<keyword evidence="1 8" id="KW-0004">4Fe-4S</keyword>
<evidence type="ECO:0000256" key="7">
    <source>
        <dbReference type="ARBA" id="ARBA00023014"/>
    </source>
</evidence>
<proteinExistence type="inferred from homology"/>
<protein>
    <recommendedName>
        <fullName evidence="8">Ribosomal protein uS12 methylthiotransferase RimO</fullName>
        <shortName evidence="8">uS12 MTTase</shortName>
        <shortName evidence="8">uS12 methylthiotransferase</shortName>
        <ecNumber evidence="8">2.8.4.4</ecNumber>
    </recommendedName>
    <alternativeName>
        <fullName evidence="8">Ribosomal protein uS12 (aspartate-C(3))-methylthiotransferase</fullName>
    </alternativeName>
    <alternativeName>
        <fullName evidence="8">Ribosome maturation factor RimO</fullName>
    </alternativeName>
</protein>
<dbReference type="Gene3D" id="3.80.30.20">
    <property type="entry name" value="tm_1862 like domain"/>
    <property type="match status" value="1"/>
</dbReference>
<comment type="function">
    <text evidence="8">Catalyzes the methylthiolation of an aspartic acid residue of ribosomal protein uS12.</text>
</comment>
<dbReference type="PANTHER" id="PTHR43837">
    <property type="entry name" value="RIBOSOMAL PROTEIN S12 METHYLTHIOTRANSFERASE RIMO"/>
    <property type="match status" value="1"/>
</dbReference>
<dbReference type="InterPro" id="IPR013848">
    <property type="entry name" value="Methylthiotransferase_N"/>
</dbReference>
<dbReference type="SFLD" id="SFLDS00029">
    <property type="entry name" value="Radical_SAM"/>
    <property type="match status" value="1"/>
</dbReference>
<dbReference type="GO" id="GO:0051539">
    <property type="term" value="F:4 iron, 4 sulfur cluster binding"/>
    <property type="evidence" value="ECO:0007669"/>
    <property type="project" value="UniProtKB-UniRule"/>
</dbReference>
<dbReference type="Pfam" id="PF18693">
    <property type="entry name" value="TRAM_2"/>
    <property type="match status" value="1"/>
</dbReference>
<dbReference type="InterPro" id="IPR023404">
    <property type="entry name" value="rSAM_horseshoe"/>
</dbReference>
<keyword evidence="4 8" id="KW-0949">S-adenosyl-L-methionine</keyword>
<dbReference type="SMART" id="SM00729">
    <property type="entry name" value="Elp3"/>
    <property type="match status" value="1"/>
</dbReference>
<dbReference type="HAMAP" id="MF_01865">
    <property type="entry name" value="MTTase_RimO"/>
    <property type="match status" value="1"/>
</dbReference>
<keyword evidence="3 8" id="KW-0808">Transferase</keyword>